<dbReference type="GO" id="GO:0008360">
    <property type="term" value="P:regulation of cell shape"/>
    <property type="evidence" value="ECO:0007669"/>
    <property type="project" value="UniProtKB-KW"/>
</dbReference>
<dbReference type="EMBL" id="BSRA01000016">
    <property type="protein sequence ID" value="GLV14781.1"/>
    <property type="molecule type" value="Genomic_DNA"/>
</dbReference>
<name>A0A1H2X326_9BACL</name>
<dbReference type="InterPro" id="IPR034079">
    <property type="entry name" value="R3H_KhpB"/>
</dbReference>
<dbReference type="Pfam" id="PF14804">
    <property type="entry name" value="Jag_N"/>
    <property type="match status" value="1"/>
</dbReference>
<accession>A0A1H2X326</accession>
<comment type="similarity">
    <text evidence="6">Belongs to the KhpB RNA-binding protein family.</text>
</comment>
<dbReference type="PROSITE" id="PS51061">
    <property type="entry name" value="R3H"/>
    <property type="match status" value="1"/>
</dbReference>
<keyword evidence="2 6" id="KW-0694">RNA-binding</keyword>
<evidence type="ECO:0000256" key="5">
    <source>
        <dbReference type="ARBA" id="ARBA00023316"/>
    </source>
</evidence>
<dbReference type="GO" id="GO:0003677">
    <property type="term" value="F:DNA binding"/>
    <property type="evidence" value="ECO:0007669"/>
    <property type="project" value="UniProtKB-KW"/>
</dbReference>
<dbReference type="EMBL" id="FNOJ01000018">
    <property type="protein sequence ID" value="SDW87171.1"/>
    <property type="molecule type" value="Genomic_DNA"/>
</dbReference>
<dbReference type="SMART" id="SM01245">
    <property type="entry name" value="Jag_N"/>
    <property type="match status" value="1"/>
</dbReference>
<evidence type="ECO:0000313" key="8">
    <source>
        <dbReference type="EMBL" id="GLV14781.1"/>
    </source>
</evidence>
<evidence type="ECO:0000313" key="10">
    <source>
        <dbReference type="Proteomes" id="UP000182589"/>
    </source>
</evidence>
<dbReference type="Gene3D" id="3.30.1370.50">
    <property type="entry name" value="R3H-like domain"/>
    <property type="match status" value="1"/>
</dbReference>
<comment type="subcellular location">
    <subcellularLocation>
        <location evidence="6">Cytoplasm</location>
    </subcellularLocation>
</comment>
<feature type="region of interest" description="Jag_N domain" evidence="6">
    <location>
        <begin position="5"/>
        <end position="55"/>
    </location>
</feature>
<dbReference type="GO" id="GO:0009252">
    <property type="term" value="P:peptidoglycan biosynthetic process"/>
    <property type="evidence" value="ECO:0007669"/>
    <property type="project" value="UniProtKB-UniRule"/>
</dbReference>
<reference evidence="9" key="2">
    <citation type="submission" date="2016-10" db="EMBL/GenBank/DDBJ databases">
        <authorList>
            <person name="de Groot N.N."/>
        </authorList>
    </citation>
    <scope>NUCLEOTIDE SEQUENCE [LARGE SCALE GENOMIC DNA]</scope>
    <source>
        <strain evidence="9">DSM 12489</strain>
    </source>
</reference>
<evidence type="ECO:0000256" key="2">
    <source>
        <dbReference type="ARBA" id="ARBA00022884"/>
    </source>
</evidence>
<dbReference type="RefSeq" id="WP_074693572.1">
    <property type="nucleotide sequence ID" value="NZ_BSRA01000016.1"/>
</dbReference>
<keyword evidence="4 6" id="KW-0143">Chaperone</keyword>
<sequence length="216" mass="23885">MKKVVATGRTVEEAITSALVRLGVSRSQAEIRVISEPVKGFFGFIGGRDAEVEVCVMETPLDMAKEFLHGLLEKMGISADVTAENQLTEDGAVPLAITCAEDALPIVIGRHGSTLDSMQYLVNLVANRNAHSVVKFAVDAGGYRQRRRENLRRMADQAVDRAVRLGRPVSLEAMPSADRKWIHTYLQGRDDITTLSEGQEPYRRVKVAPKRNHFVD</sequence>
<comment type="domain">
    <text evidence="6">Has an N-terminal Jag-N domain and 2 RNA-binding domains (KH and R3H).</text>
</comment>
<comment type="function">
    <text evidence="6">A probable RNA chaperone. Forms a complex with KhpA which binds to cellular RNA and controls its expression. Plays a role in peptidoglycan (PG) homeostasis and cell length regulation.</text>
</comment>
<dbReference type="PANTHER" id="PTHR35800">
    <property type="entry name" value="PROTEIN JAG"/>
    <property type="match status" value="1"/>
</dbReference>
<dbReference type="Proteomes" id="UP001157137">
    <property type="component" value="Unassembled WGS sequence"/>
</dbReference>
<dbReference type="NCBIfam" id="NF041568">
    <property type="entry name" value="Jag_EloR"/>
    <property type="match status" value="1"/>
</dbReference>
<dbReference type="Proteomes" id="UP000182589">
    <property type="component" value="Unassembled WGS sequence"/>
</dbReference>
<dbReference type="PANTHER" id="PTHR35800:SF1">
    <property type="entry name" value="RNA-BINDING PROTEIN KHPB"/>
    <property type="match status" value="1"/>
</dbReference>
<reference evidence="8" key="3">
    <citation type="submission" date="2023-02" db="EMBL/GenBank/DDBJ databases">
        <title>Proposal of a novel subspecies: Alicyclobacillus hesperidum subspecies aegle.</title>
        <authorList>
            <person name="Goto K."/>
            <person name="Fujii T."/>
            <person name="Yasui K."/>
            <person name="Mochida K."/>
            <person name="Kato-Tanaka Y."/>
            <person name="Morohoshi S."/>
            <person name="An S.Y."/>
            <person name="Kasai H."/>
            <person name="Yokota A."/>
        </authorList>
    </citation>
    <scope>NUCLEOTIDE SEQUENCE</scope>
    <source>
        <strain evidence="8">DSM 12766</strain>
    </source>
</reference>
<organism evidence="9 10">
    <name type="scientific">Alicyclobacillus hesperidum</name>
    <dbReference type="NCBI Taxonomy" id="89784"/>
    <lineage>
        <taxon>Bacteria</taxon>
        <taxon>Bacillati</taxon>
        <taxon>Bacillota</taxon>
        <taxon>Bacilli</taxon>
        <taxon>Bacillales</taxon>
        <taxon>Alicyclobacillaceae</taxon>
        <taxon>Alicyclobacillus</taxon>
    </lineage>
</organism>
<keyword evidence="5 6" id="KW-0961">Cell wall biogenesis/degradation</keyword>
<reference evidence="10" key="1">
    <citation type="submission" date="2016-10" db="EMBL/GenBank/DDBJ databases">
        <authorList>
            <person name="Varghese N."/>
        </authorList>
    </citation>
    <scope>NUCLEOTIDE SEQUENCE [LARGE SCALE GENOMIC DNA]</scope>
    <source>
        <strain evidence="10">DSM 12489</strain>
    </source>
</reference>
<dbReference type="GO" id="GO:0071555">
    <property type="term" value="P:cell wall organization"/>
    <property type="evidence" value="ECO:0007669"/>
    <property type="project" value="UniProtKB-KW"/>
</dbReference>
<evidence type="ECO:0000256" key="3">
    <source>
        <dbReference type="ARBA" id="ARBA00022960"/>
    </source>
</evidence>
<evidence type="ECO:0000259" key="7">
    <source>
        <dbReference type="PROSITE" id="PS51061"/>
    </source>
</evidence>
<dbReference type="Pfam" id="PF01424">
    <property type="entry name" value="R3H"/>
    <property type="match status" value="1"/>
</dbReference>
<keyword evidence="10" id="KW-1185">Reference proteome</keyword>
<dbReference type="Gene3D" id="3.30.300.20">
    <property type="match status" value="1"/>
</dbReference>
<dbReference type="STRING" id="89784.SAMN04489725_11814"/>
<dbReference type="GO" id="GO:0003723">
    <property type="term" value="F:RNA binding"/>
    <property type="evidence" value="ECO:0007669"/>
    <property type="project" value="UniProtKB-UniRule"/>
</dbReference>
<dbReference type="GO" id="GO:0005737">
    <property type="term" value="C:cytoplasm"/>
    <property type="evidence" value="ECO:0007669"/>
    <property type="project" value="UniProtKB-SubCell"/>
</dbReference>
<dbReference type="InterPro" id="IPR039247">
    <property type="entry name" value="KhpB"/>
</dbReference>
<dbReference type="InterPro" id="IPR036867">
    <property type="entry name" value="R3H_dom_sf"/>
</dbReference>
<dbReference type="CDD" id="cd02414">
    <property type="entry name" value="KH-II_Jag"/>
    <property type="match status" value="1"/>
</dbReference>
<evidence type="ECO:0000256" key="1">
    <source>
        <dbReference type="ARBA" id="ARBA00022490"/>
    </source>
</evidence>
<dbReference type="InterPro" id="IPR038008">
    <property type="entry name" value="Jag_KH"/>
</dbReference>
<evidence type="ECO:0000256" key="4">
    <source>
        <dbReference type="ARBA" id="ARBA00023186"/>
    </source>
</evidence>
<dbReference type="InterPro" id="IPR038247">
    <property type="entry name" value="Jag_N_dom_sf"/>
</dbReference>
<evidence type="ECO:0000313" key="9">
    <source>
        <dbReference type="EMBL" id="SDW87171.1"/>
    </source>
</evidence>
<feature type="domain" description="R3H" evidence="7">
    <location>
        <begin position="145"/>
        <end position="211"/>
    </location>
</feature>
<protein>
    <recommendedName>
        <fullName evidence="6">RNA-binding protein KhpB</fullName>
    </recommendedName>
    <alternativeName>
        <fullName evidence="6">RNA-binding protein EloR</fullName>
    </alternativeName>
</protein>
<dbReference type="Pfam" id="PF13083">
    <property type="entry name" value="KH_KhpA-B"/>
    <property type="match status" value="1"/>
</dbReference>
<dbReference type="AlphaFoldDB" id="A0A1H2X326"/>
<gene>
    <name evidence="6" type="primary">khpB</name>
    <name evidence="6" type="synonym">eloR</name>
    <name evidence="8" type="ORF">Heshes_24650</name>
    <name evidence="9" type="ORF">SAMN04489725_11814</name>
</gene>
<dbReference type="InterPro" id="IPR032782">
    <property type="entry name" value="KhpB_N"/>
</dbReference>
<keyword evidence="8" id="KW-0238">DNA-binding</keyword>
<dbReference type="SMART" id="SM00393">
    <property type="entry name" value="R3H"/>
    <property type="match status" value="1"/>
</dbReference>
<keyword evidence="1 6" id="KW-0963">Cytoplasm</keyword>
<dbReference type="CDD" id="cd02644">
    <property type="entry name" value="R3H_jag"/>
    <property type="match status" value="1"/>
</dbReference>
<dbReference type="InterPro" id="IPR015946">
    <property type="entry name" value="KH_dom-like_a/b"/>
</dbReference>
<proteinExistence type="inferred from homology"/>
<dbReference type="HAMAP" id="MF_00867">
    <property type="entry name" value="KhpB"/>
    <property type="match status" value="1"/>
</dbReference>
<keyword evidence="3 6" id="KW-0133">Cell shape</keyword>
<comment type="subunit">
    <text evidence="6">Forms a complex with KhpA.</text>
</comment>
<evidence type="ECO:0000256" key="6">
    <source>
        <dbReference type="HAMAP-Rule" id="MF_00867"/>
    </source>
</evidence>
<dbReference type="Gene3D" id="3.30.30.80">
    <property type="entry name" value="probable RNA-binding protein from clostridium symbiosum atcc 14940"/>
    <property type="match status" value="1"/>
</dbReference>
<dbReference type="InterPro" id="IPR001374">
    <property type="entry name" value="R3H_dom"/>
</dbReference>